<accession>A0A6A6E9A5</accession>
<dbReference type="EMBL" id="ML994623">
    <property type="protein sequence ID" value="KAF2188461.1"/>
    <property type="molecule type" value="Genomic_DNA"/>
</dbReference>
<reference evidence="2" key="1">
    <citation type="journal article" date="2020" name="Stud. Mycol.">
        <title>101 Dothideomycetes genomes: a test case for predicting lifestyles and emergence of pathogens.</title>
        <authorList>
            <person name="Haridas S."/>
            <person name="Albert R."/>
            <person name="Binder M."/>
            <person name="Bloem J."/>
            <person name="Labutti K."/>
            <person name="Salamov A."/>
            <person name="Andreopoulos B."/>
            <person name="Baker S."/>
            <person name="Barry K."/>
            <person name="Bills G."/>
            <person name="Bluhm B."/>
            <person name="Cannon C."/>
            <person name="Castanera R."/>
            <person name="Culley D."/>
            <person name="Daum C."/>
            <person name="Ezra D."/>
            <person name="Gonzalez J."/>
            <person name="Henrissat B."/>
            <person name="Kuo A."/>
            <person name="Liang C."/>
            <person name="Lipzen A."/>
            <person name="Lutzoni F."/>
            <person name="Magnuson J."/>
            <person name="Mondo S."/>
            <person name="Nolan M."/>
            <person name="Ohm R."/>
            <person name="Pangilinan J."/>
            <person name="Park H.-J."/>
            <person name="Ramirez L."/>
            <person name="Alfaro M."/>
            <person name="Sun H."/>
            <person name="Tritt A."/>
            <person name="Yoshinaga Y."/>
            <person name="Zwiers L.-H."/>
            <person name="Turgeon B."/>
            <person name="Goodwin S."/>
            <person name="Spatafora J."/>
            <person name="Crous P."/>
            <person name="Grigoriev I."/>
        </authorList>
    </citation>
    <scope>NUCLEOTIDE SEQUENCE</scope>
    <source>
        <strain evidence="2">CBS 207.26</strain>
    </source>
</reference>
<dbReference type="PANTHER" id="PTHR37535">
    <property type="entry name" value="FLUG DOMAIN PROTEIN"/>
    <property type="match status" value="1"/>
</dbReference>
<dbReference type="OrthoDB" id="3941562at2759"/>
<evidence type="ECO:0000256" key="1">
    <source>
        <dbReference type="SAM" id="MobiDB-lite"/>
    </source>
</evidence>
<dbReference type="Pfam" id="PF11917">
    <property type="entry name" value="DUF3435"/>
    <property type="match status" value="1"/>
</dbReference>
<name>A0A6A6E9A5_9PEZI</name>
<dbReference type="Proteomes" id="UP000800200">
    <property type="component" value="Unassembled WGS sequence"/>
</dbReference>
<feature type="compositionally biased region" description="Basic residues" evidence="1">
    <location>
        <begin position="21"/>
        <end position="33"/>
    </location>
</feature>
<sequence length="323" mass="37696">MSVQRRGPAKSGCRTIQQRKLQPKPKFSAKHYQKPREGLKRIGIVKSNHSPSTKIMEDTAYKLTLSRYCKNIEADPIPLIKSALKQDVILFLRWNLDDSRSRKRTSIRQKFKHWRQLYRKYANQNWPDAWREEVNNYINGPLTEEYNLDITTNEKPVIKVEDVFLALHHHWVRDTSTFPDGRQLLQLAFLILICAYTAWKKSWEDKPIFRQAVPTPDGIRTSDNEPLRYHTFLYYIQRLGFMAGMMKILNPYNIRRGSGEVVDAVATQALLQQVMGHLDAGVFQAYINERVQCDVQAAFVGRPSTDTLFKSMTHMSRDIDPRQ</sequence>
<organism evidence="2 3">
    <name type="scientific">Zopfia rhizophila CBS 207.26</name>
    <dbReference type="NCBI Taxonomy" id="1314779"/>
    <lineage>
        <taxon>Eukaryota</taxon>
        <taxon>Fungi</taxon>
        <taxon>Dikarya</taxon>
        <taxon>Ascomycota</taxon>
        <taxon>Pezizomycotina</taxon>
        <taxon>Dothideomycetes</taxon>
        <taxon>Dothideomycetes incertae sedis</taxon>
        <taxon>Zopfiaceae</taxon>
        <taxon>Zopfia</taxon>
    </lineage>
</organism>
<feature type="region of interest" description="Disordered" evidence="1">
    <location>
        <begin position="1"/>
        <end position="33"/>
    </location>
</feature>
<keyword evidence="3" id="KW-1185">Reference proteome</keyword>
<dbReference type="PANTHER" id="PTHR37535:SF4">
    <property type="entry name" value="FLUG DOMAIN-CONTAINING PROTEIN"/>
    <property type="match status" value="1"/>
</dbReference>
<proteinExistence type="predicted"/>
<evidence type="ECO:0000313" key="2">
    <source>
        <dbReference type="EMBL" id="KAF2188461.1"/>
    </source>
</evidence>
<dbReference type="InterPro" id="IPR021842">
    <property type="entry name" value="DUF3435"/>
</dbReference>
<evidence type="ECO:0000313" key="3">
    <source>
        <dbReference type="Proteomes" id="UP000800200"/>
    </source>
</evidence>
<protein>
    <submittedName>
        <fullName evidence="2">Uncharacterized protein</fullName>
    </submittedName>
</protein>
<gene>
    <name evidence="2" type="ORF">K469DRAFT_565307</name>
</gene>
<dbReference type="AlphaFoldDB" id="A0A6A6E9A5"/>